<protein>
    <recommendedName>
        <fullName evidence="1">ACT domain-containing protein</fullName>
    </recommendedName>
</protein>
<gene>
    <name evidence="2" type="ORF">SAMN05216207_102399</name>
</gene>
<dbReference type="AlphaFoldDB" id="A0A1I5CP19"/>
<dbReference type="OrthoDB" id="5243606at2"/>
<dbReference type="STRING" id="260086.SAMN05216207_102399"/>
<dbReference type="InterPro" id="IPR045865">
    <property type="entry name" value="ACT-like_dom_sf"/>
</dbReference>
<organism evidence="2 3">
    <name type="scientific">Pseudonocardia ammonioxydans</name>
    <dbReference type="NCBI Taxonomy" id="260086"/>
    <lineage>
        <taxon>Bacteria</taxon>
        <taxon>Bacillati</taxon>
        <taxon>Actinomycetota</taxon>
        <taxon>Actinomycetes</taxon>
        <taxon>Pseudonocardiales</taxon>
        <taxon>Pseudonocardiaceae</taxon>
        <taxon>Pseudonocardia</taxon>
    </lineage>
</organism>
<dbReference type="InterPro" id="IPR002912">
    <property type="entry name" value="ACT_dom"/>
</dbReference>
<name>A0A1I5CP19_PSUAM</name>
<evidence type="ECO:0000313" key="2">
    <source>
        <dbReference type="EMBL" id="SFN88739.1"/>
    </source>
</evidence>
<dbReference type="PROSITE" id="PS51671">
    <property type="entry name" value="ACT"/>
    <property type="match status" value="1"/>
</dbReference>
<sequence>MSFLLRVVLPDKPGNLGAVASALGGAGADILSVDVVERGGGQAVDDIAVELPTNRPPDVLITAAESVPGVAVESVRPHTGQLDTHRELELLDEIAGDPGHGLDLLAAEVPRLFRAGWALVAVSEDGRSYRIAESSTAPETRTGDLPWLPLDRAIALDESHWVPEPWRAMDTELAAAPFGTGAPPKTLVVGRPGGPVFRPSELARLAHLAGIVATVLKA</sequence>
<feature type="domain" description="ACT" evidence="1">
    <location>
        <begin position="4"/>
        <end position="80"/>
    </location>
</feature>
<dbReference type="Proteomes" id="UP000199614">
    <property type="component" value="Unassembled WGS sequence"/>
</dbReference>
<accession>A0A1I5CP19</accession>
<reference evidence="2 3" key="1">
    <citation type="submission" date="2016-10" db="EMBL/GenBank/DDBJ databases">
        <authorList>
            <person name="de Groot N.N."/>
        </authorList>
    </citation>
    <scope>NUCLEOTIDE SEQUENCE [LARGE SCALE GENOMIC DNA]</scope>
    <source>
        <strain evidence="2 3">CGMCC 4.1877</strain>
    </source>
</reference>
<keyword evidence="3" id="KW-1185">Reference proteome</keyword>
<dbReference type="RefSeq" id="WP_093347652.1">
    <property type="nucleotide sequence ID" value="NZ_FOUY01000023.1"/>
</dbReference>
<dbReference type="SUPFAM" id="SSF55021">
    <property type="entry name" value="ACT-like"/>
    <property type="match status" value="1"/>
</dbReference>
<dbReference type="EMBL" id="FOUY01000023">
    <property type="protein sequence ID" value="SFN88739.1"/>
    <property type="molecule type" value="Genomic_DNA"/>
</dbReference>
<dbReference type="Gene3D" id="3.30.70.260">
    <property type="match status" value="1"/>
</dbReference>
<evidence type="ECO:0000313" key="3">
    <source>
        <dbReference type="Proteomes" id="UP000199614"/>
    </source>
</evidence>
<proteinExistence type="predicted"/>
<evidence type="ECO:0000259" key="1">
    <source>
        <dbReference type="PROSITE" id="PS51671"/>
    </source>
</evidence>